<feature type="compositionally biased region" description="Acidic residues" evidence="1">
    <location>
        <begin position="427"/>
        <end position="442"/>
    </location>
</feature>
<feature type="compositionally biased region" description="Polar residues" evidence="1">
    <location>
        <begin position="1"/>
        <end position="13"/>
    </location>
</feature>
<feature type="compositionally biased region" description="Polar residues" evidence="1">
    <location>
        <begin position="756"/>
        <end position="778"/>
    </location>
</feature>
<dbReference type="RefSeq" id="XP_064854219.1">
    <property type="nucleotide sequence ID" value="XM_064998147.1"/>
</dbReference>
<dbReference type="AlphaFoldDB" id="A0AAV5QR02"/>
<protein>
    <submittedName>
        <fullName evidence="2">Uncharacterized protein</fullName>
    </submittedName>
</protein>
<accession>A0AAV5QR02</accession>
<evidence type="ECO:0000313" key="2">
    <source>
        <dbReference type="EMBL" id="GMM37223.1"/>
    </source>
</evidence>
<evidence type="ECO:0000256" key="1">
    <source>
        <dbReference type="SAM" id="MobiDB-lite"/>
    </source>
</evidence>
<dbReference type="Proteomes" id="UP001360560">
    <property type="component" value="Unassembled WGS sequence"/>
</dbReference>
<feature type="region of interest" description="Disordered" evidence="1">
    <location>
        <begin position="594"/>
        <end position="627"/>
    </location>
</feature>
<keyword evidence="3" id="KW-1185">Reference proteome</keyword>
<feature type="compositionally biased region" description="Polar residues" evidence="1">
    <location>
        <begin position="456"/>
        <end position="500"/>
    </location>
</feature>
<gene>
    <name evidence="2" type="ORF">DASC09_045480</name>
</gene>
<feature type="region of interest" description="Disordered" evidence="1">
    <location>
        <begin position="423"/>
        <end position="442"/>
    </location>
</feature>
<feature type="region of interest" description="Disordered" evidence="1">
    <location>
        <begin position="451"/>
        <end position="502"/>
    </location>
</feature>
<sequence length="795" mass="88486">MADLSATSTSLRPSSLDAYLKSNSSRESHHTYSKLYGRYTREEEEQDNDDRSDIEFDDEDDLVDVTPVVTRTKYNSGARMSTADYSFDDSFNDDDSHIDDTNDTIDEYAEFNDPILSIISSDDISPESLAVVLRTLPLSDKPLVKYINKAFKVLQDLNNLISMITTGWEFIALEKDIQRAIRPDFNAQNTPKKKKKNKKTRENKHKKHNSKSLFSSPIDLLAGMEIDGEEEEEEEENGYGHSKIFDTHVAKTVLNKALEFHQSLYELNAIILDINRVLSNFSPLQYVSDAGVLLTNISLKIIELKNQLSEKINVSYSQSKLIIMGSDLEELLQDFNMDNADGNDAASSIIDADHPIISNDLAATIEGYKDFVITILNQLHDAQETEIPDEINECLAVIGDLEKMFDALMKQVYEPEYKASFANTTTADDDDDDSSIGMESDDSFEHIPRTEHATHTRQNSKNSPFGDHTSTPNDSRRQPQPASVRSDFSSPANSSNFDNDTLYESDQDLHNISNNARKLKSQVMNSNYKTHSREPSTLSSSATLGMMSRSTSNNNFRHNINNAQGRTTLTEEMPFLLQAFDNAKEAELELKSHMSNKKAHKALNTSPTTTDLKKSSPPRETNEENELNEDQYFNQYDHPSMIASINLPQRGLGFAGGESSTSSIANNLYTGSAFIKRPVLFKTTNPINASNPLVIKEDIPEPSVSPDTPSLASSIFGSWFKPTGSEPSPSSAMSQSLPTLPSNPARPALPAPVPTQFKQHNSISTSSLLMRQGSSPQVPQEIAGPLELTIEDDID</sequence>
<dbReference type="GeneID" id="90075198"/>
<feature type="region of interest" description="Disordered" evidence="1">
    <location>
        <begin position="183"/>
        <end position="211"/>
    </location>
</feature>
<proteinExistence type="predicted"/>
<organism evidence="2 3">
    <name type="scientific">Saccharomycopsis crataegensis</name>
    <dbReference type="NCBI Taxonomy" id="43959"/>
    <lineage>
        <taxon>Eukaryota</taxon>
        <taxon>Fungi</taxon>
        <taxon>Dikarya</taxon>
        <taxon>Ascomycota</taxon>
        <taxon>Saccharomycotina</taxon>
        <taxon>Saccharomycetes</taxon>
        <taxon>Saccharomycopsidaceae</taxon>
        <taxon>Saccharomycopsis</taxon>
    </lineage>
</organism>
<evidence type="ECO:0000313" key="3">
    <source>
        <dbReference type="Proteomes" id="UP001360560"/>
    </source>
</evidence>
<reference evidence="2 3" key="1">
    <citation type="journal article" date="2023" name="Elife">
        <title>Identification of key yeast species and microbe-microbe interactions impacting larval growth of Drosophila in the wild.</title>
        <authorList>
            <person name="Mure A."/>
            <person name="Sugiura Y."/>
            <person name="Maeda R."/>
            <person name="Honda K."/>
            <person name="Sakurai N."/>
            <person name="Takahashi Y."/>
            <person name="Watada M."/>
            <person name="Katoh T."/>
            <person name="Gotoh A."/>
            <person name="Gotoh Y."/>
            <person name="Taniguchi I."/>
            <person name="Nakamura K."/>
            <person name="Hayashi T."/>
            <person name="Katayama T."/>
            <person name="Uemura T."/>
            <person name="Hattori Y."/>
        </authorList>
    </citation>
    <scope>NUCLEOTIDE SEQUENCE [LARGE SCALE GENOMIC DNA]</scope>
    <source>
        <strain evidence="2 3">SC-9</strain>
    </source>
</reference>
<feature type="compositionally biased region" description="Basic residues" evidence="1">
    <location>
        <begin position="191"/>
        <end position="210"/>
    </location>
</feature>
<feature type="compositionally biased region" description="Low complexity" evidence="1">
    <location>
        <begin position="725"/>
        <end position="738"/>
    </location>
</feature>
<name>A0AAV5QR02_9ASCO</name>
<feature type="region of interest" description="Disordered" evidence="1">
    <location>
        <begin position="722"/>
        <end position="795"/>
    </location>
</feature>
<comment type="caution">
    <text evidence="2">The sequence shown here is derived from an EMBL/GenBank/DDBJ whole genome shotgun (WGS) entry which is preliminary data.</text>
</comment>
<dbReference type="EMBL" id="BTFZ01000011">
    <property type="protein sequence ID" value="GMM37223.1"/>
    <property type="molecule type" value="Genomic_DNA"/>
</dbReference>
<feature type="region of interest" description="Disordered" evidence="1">
    <location>
        <begin position="1"/>
        <end position="59"/>
    </location>
</feature>